<dbReference type="NCBIfam" id="TIGR00638">
    <property type="entry name" value="Mop"/>
    <property type="match status" value="2"/>
</dbReference>
<protein>
    <submittedName>
        <fullName evidence="4">Transporter</fullName>
    </submittedName>
</protein>
<proteinExistence type="predicted"/>
<comment type="caution">
    <text evidence="4">The sequence shown here is derived from an EMBL/GenBank/DDBJ whole genome shotgun (WGS) entry which is preliminary data.</text>
</comment>
<evidence type="ECO:0000256" key="2">
    <source>
        <dbReference type="PROSITE-ProRule" id="PRU01213"/>
    </source>
</evidence>
<dbReference type="InterPro" id="IPR005116">
    <property type="entry name" value="Transp-assoc_OB_typ1"/>
</dbReference>
<sequence length="142" mass="14441">MFTSARNQLSGKVSAIQRGAVNDEVEITLPDGQQVVAVVTHSSTESLGLKPGVDAFALIKASWIILLTDTAGIRLSARNQLSGTVEKVTPGAVNAEVTLKLASGDLIAAIVTNESITNLGLKAGVAASAAFKASSVIVGVKA</sequence>
<reference evidence="5" key="2">
    <citation type="submission" date="2023-07" db="EMBL/GenBank/DDBJ databases">
        <title>Duganella aceri sp. nov., isolated from tree sap.</title>
        <authorList>
            <person name="Kim I.S."/>
        </authorList>
    </citation>
    <scope>NUCLEOTIDE SEQUENCE [LARGE SCALE GENOMIC DNA]</scope>
    <source>
        <strain evidence="5">SAP-35</strain>
    </source>
</reference>
<evidence type="ECO:0000256" key="1">
    <source>
        <dbReference type="ARBA" id="ARBA00022505"/>
    </source>
</evidence>
<evidence type="ECO:0000313" key="4">
    <source>
        <dbReference type="EMBL" id="NGZ86479.1"/>
    </source>
</evidence>
<keyword evidence="1 2" id="KW-0500">Molybdenum</keyword>
<dbReference type="InterPro" id="IPR008995">
    <property type="entry name" value="Mo/tungstate-bd_C_term_dom"/>
</dbReference>
<feature type="domain" description="Mop" evidence="3">
    <location>
        <begin position="2"/>
        <end position="68"/>
    </location>
</feature>
<evidence type="ECO:0000313" key="5">
    <source>
        <dbReference type="Proteomes" id="UP000666369"/>
    </source>
</evidence>
<dbReference type="InterPro" id="IPR051815">
    <property type="entry name" value="Molybdate_resp_trans_reg"/>
</dbReference>
<evidence type="ECO:0000259" key="3">
    <source>
        <dbReference type="PROSITE" id="PS51866"/>
    </source>
</evidence>
<dbReference type="RefSeq" id="WP_166106324.1">
    <property type="nucleotide sequence ID" value="NZ_JAADJT010000009.1"/>
</dbReference>
<dbReference type="Proteomes" id="UP000666369">
    <property type="component" value="Unassembled WGS sequence"/>
</dbReference>
<dbReference type="InterPro" id="IPR004606">
    <property type="entry name" value="Mop_domain"/>
</dbReference>
<dbReference type="PANTHER" id="PTHR30432:SF1">
    <property type="entry name" value="DNA-BINDING TRANSCRIPTIONAL DUAL REGULATOR MODE"/>
    <property type="match status" value="1"/>
</dbReference>
<dbReference type="PROSITE" id="PS51866">
    <property type="entry name" value="MOP"/>
    <property type="match status" value="2"/>
</dbReference>
<dbReference type="Pfam" id="PF03459">
    <property type="entry name" value="TOBE"/>
    <property type="match status" value="2"/>
</dbReference>
<dbReference type="PANTHER" id="PTHR30432">
    <property type="entry name" value="TRANSCRIPTIONAL REGULATOR MODE"/>
    <property type="match status" value="1"/>
</dbReference>
<keyword evidence="5" id="KW-1185">Reference proteome</keyword>
<feature type="domain" description="Mop" evidence="3">
    <location>
        <begin position="74"/>
        <end position="140"/>
    </location>
</feature>
<accession>A0ABX0FQ37</accession>
<gene>
    <name evidence="4" type="ORF">GW587_19735</name>
</gene>
<dbReference type="SUPFAM" id="SSF50331">
    <property type="entry name" value="MOP-like"/>
    <property type="match status" value="2"/>
</dbReference>
<reference evidence="4 5" key="1">
    <citation type="submission" date="2020-01" db="EMBL/GenBank/DDBJ databases">
        <authorList>
            <person name="Lee S.D."/>
        </authorList>
    </citation>
    <scope>NUCLEOTIDE SEQUENCE [LARGE SCALE GENOMIC DNA]</scope>
    <source>
        <strain evidence="4 5">SAP-35</strain>
    </source>
</reference>
<name>A0ABX0FQ37_9BURK</name>
<dbReference type="EMBL" id="JAADJT010000009">
    <property type="protein sequence ID" value="NGZ86479.1"/>
    <property type="molecule type" value="Genomic_DNA"/>
</dbReference>
<dbReference type="Gene3D" id="2.40.50.100">
    <property type="match status" value="2"/>
</dbReference>
<organism evidence="4 5">
    <name type="scientific">Duganella aceris</name>
    <dbReference type="NCBI Taxonomy" id="2703883"/>
    <lineage>
        <taxon>Bacteria</taxon>
        <taxon>Pseudomonadati</taxon>
        <taxon>Pseudomonadota</taxon>
        <taxon>Betaproteobacteria</taxon>
        <taxon>Burkholderiales</taxon>
        <taxon>Oxalobacteraceae</taxon>
        <taxon>Telluria group</taxon>
        <taxon>Duganella</taxon>
    </lineage>
</organism>